<accession>A0AAD5MC59</accession>
<comment type="caution">
    <text evidence="1">The sequence shown here is derived from an EMBL/GenBank/DDBJ whole genome shotgun (WGS) entry which is preliminary data.</text>
</comment>
<proteinExistence type="predicted"/>
<dbReference type="Proteomes" id="UP001196413">
    <property type="component" value="Unassembled WGS sequence"/>
</dbReference>
<gene>
    <name evidence="1" type="ORF">KIN20_013458</name>
</gene>
<evidence type="ECO:0000313" key="2">
    <source>
        <dbReference type="Proteomes" id="UP001196413"/>
    </source>
</evidence>
<evidence type="ECO:0000313" key="1">
    <source>
        <dbReference type="EMBL" id="KAJ1355890.1"/>
    </source>
</evidence>
<organism evidence="1 2">
    <name type="scientific">Parelaphostrongylus tenuis</name>
    <name type="common">Meningeal worm</name>
    <dbReference type="NCBI Taxonomy" id="148309"/>
    <lineage>
        <taxon>Eukaryota</taxon>
        <taxon>Metazoa</taxon>
        <taxon>Ecdysozoa</taxon>
        <taxon>Nematoda</taxon>
        <taxon>Chromadorea</taxon>
        <taxon>Rhabditida</taxon>
        <taxon>Rhabditina</taxon>
        <taxon>Rhabditomorpha</taxon>
        <taxon>Strongyloidea</taxon>
        <taxon>Metastrongylidae</taxon>
        <taxon>Parelaphostrongylus</taxon>
    </lineage>
</organism>
<dbReference type="AlphaFoldDB" id="A0AAD5MC59"/>
<name>A0AAD5MC59_PARTN</name>
<reference evidence="1" key="1">
    <citation type="submission" date="2021-06" db="EMBL/GenBank/DDBJ databases">
        <title>Parelaphostrongylus tenuis whole genome reference sequence.</title>
        <authorList>
            <person name="Garwood T.J."/>
            <person name="Larsen P.A."/>
            <person name="Fountain-Jones N.M."/>
            <person name="Garbe J.R."/>
            <person name="Macchietto M.G."/>
            <person name="Kania S.A."/>
            <person name="Gerhold R.W."/>
            <person name="Richards J.E."/>
            <person name="Wolf T.M."/>
        </authorList>
    </citation>
    <scope>NUCLEOTIDE SEQUENCE</scope>
    <source>
        <strain evidence="1">MNPRO001-30</strain>
        <tissue evidence="1">Meninges</tissue>
    </source>
</reference>
<sequence>MINIASGANRFGLAVGVPRKVQRKLLTGSRMVDFTRILPRGTVTKNNSSLDYNCLWQ</sequence>
<keyword evidence="2" id="KW-1185">Reference proteome</keyword>
<protein>
    <submittedName>
        <fullName evidence="1">Uncharacterized protein</fullName>
    </submittedName>
</protein>
<dbReference type="EMBL" id="JAHQIW010002638">
    <property type="protein sequence ID" value="KAJ1355890.1"/>
    <property type="molecule type" value="Genomic_DNA"/>
</dbReference>